<proteinExistence type="predicted"/>
<feature type="non-terminal residue" evidence="1">
    <location>
        <position position="1"/>
    </location>
</feature>
<feature type="non-terminal residue" evidence="1">
    <location>
        <position position="230"/>
    </location>
</feature>
<sequence length="230" mass="26731">NIKKVSEYLRAIADCPTRWNSSYLAWNRLLKLKNYINFLVTLLSTKSDFDTKKDLKYLKKNLLYDDKWDTINDLVEILEPFAKTTDYLGGSNYCTYSIIVPILIELKKKYQLSITNNDIIVETNNDDAQDLFDDDINEQAYTPINIDLDEVKSNLSNAINHYWPDLTSPSSLLPSLLDLRYKSLSFVTFAERFATENLLHEEYNEMKNSINKEEKNGRTEVKSTTVKKAK</sequence>
<reference evidence="1" key="1">
    <citation type="submission" date="2021-06" db="EMBL/GenBank/DDBJ databases">
        <authorList>
            <person name="Kallberg Y."/>
            <person name="Tangrot J."/>
            <person name="Rosling A."/>
        </authorList>
    </citation>
    <scope>NUCLEOTIDE SEQUENCE</scope>
    <source>
        <strain evidence="1">MA461A</strain>
    </source>
</reference>
<accession>A0ACA9Q8D7</accession>
<name>A0ACA9Q8D7_9GLOM</name>
<dbReference type="Proteomes" id="UP000789920">
    <property type="component" value="Unassembled WGS sequence"/>
</dbReference>
<protein>
    <submittedName>
        <fullName evidence="1">11671_t:CDS:1</fullName>
    </submittedName>
</protein>
<gene>
    <name evidence="1" type="ORF">RPERSI_LOCUS13134</name>
</gene>
<dbReference type="EMBL" id="CAJVQC010028835">
    <property type="protein sequence ID" value="CAG8740827.1"/>
    <property type="molecule type" value="Genomic_DNA"/>
</dbReference>
<keyword evidence="2" id="KW-1185">Reference proteome</keyword>
<organism evidence="1 2">
    <name type="scientific">Racocetra persica</name>
    <dbReference type="NCBI Taxonomy" id="160502"/>
    <lineage>
        <taxon>Eukaryota</taxon>
        <taxon>Fungi</taxon>
        <taxon>Fungi incertae sedis</taxon>
        <taxon>Mucoromycota</taxon>
        <taxon>Glomeromycotina</taxon>
        <taxon>Glomeromycetes</taxon>
        <taxon>Diversisporales</taxon>
        <taxon>Gigasporaceae</taxon>
        <taxon>Racocetra</taxon>
    </lineage>
</organism>
<evidence type="ECO:0000313" key="1">
    <source>
        <dbReference type="EMBL" id="CAG8740827.1"/>
    </source>
</evidence>
<comment type="caution">
    <text evidence="1">The sequence shown here is derived from an EMBL/GenBank/DDBJ whole genome shotgun (WGS) entry which is preliminary data.</text>
</comment>
<evidence type="ECO:0000313" key="2">
    <source>
        <dbReference type="Proteomes" id="UP000789920"/>
    </source>
</evidence>